<organism evidence="3 4">
    <name type="scientific">Tritrichomonas musculus</name>
    <dbReference type="NCBI Taxonomy" id="1915356"/>
    <lineage>
        <taxon>Eukaryota</taxon>
        <taxon>Metamonada</taxon>
        <taxon>Parabasalia</taxon>
        <taxon>Tritrichomonadida</taxon>
        <taxon>Tritrichomonadidae</taxon>
        <taxon>Tritrichomonas</taxon>
    </lineage>
</organism>
<dbReference type="Proteomes" id="UP001470230">
    <property type="component" value="Unassembled WGS sequence"/>
</dbReference>
<protein>
    <recommendedName>
        <fullName evidence="5">Surface antigen BspA-like</fullName>
    </recommendedName>
</protein>
<dbReference type="InterPro" id="IPR053139">
    <property type="entry name" value="Surface_bspA-like"/>
</dbReference>
<dbReference type="Gene3D" id="3.80.10.10">
    <property type="entry name" value="Ribonuclease Inhibitor"/>
    <property type="match status" value="3"/>
</dbReference>
<comment type="caution">
    <text evidence="3">The sequence shown here is derived from an EMBL/GenBank/DDBJ whole genome shotgun (WGS) entry which is preliminary data.</text>
</comment>
<feature type="transmembrane region" description="Helical" evidence="1">
    <location>
        <begin position="465"/>
        <end position="490"/>
    </location>
</feature>
<feature type="chain" id="PRO_5046620489" description="Surface antigen BspA-like" evidence="2">
    <location>
        <begin position="17"/>
        <end position="509"/>
    </location>
</feature>
<name>A0ABR2KFX0_9EUKA</name>
<reference evidence="3 4" key="1">
    <citation type="submission" date="2024-04" db="EMBL/GenBank/DDBJ databases">
        <title>Tritrichomonas musculus Genome.</title>
        <authorList>
            <person name="Alves-Ferreira E."/>
            <person name="Grigg M."/>
            <person name="Lorenzi H."/>
            <person name="Galac M."/>
        </authorList>
    </citation>
    <scope>NUCLEOTIDE SEQUENCE [LARGE SCALE GENOMIC DNA]</scope>
    <source>
        <strain evidence="3 4">EAF2021</strain>
    </source>
</reference>
<sequence>MKAFFYLFIITSLSQSLTIVNDESKNIEFEIPSGDVSTIIFRGTGILNKTIAKEAQNKKKIIIEEGITEIENKAFYQSPLKLKDEEFIYEEIELPRSLKRIGDLAFKTQGHELIRVHFPDYNEGNSYDNINESELEKFYSLREIGDYAFSGQKLTEHNIPPTFTLLGKNSFEFCLFQSIKLNSKIQTIENYAFHFCQNLKEITLPSLVTRVSISSFENCRSLQSVSWLSEKVELFGYNAFYGCSSLEDFIFPKVGSGFYSCGYFFHNCYSLKRCIFPKQIKDGNIGRGTFLNCKNLKEVYLPENIHQIPQDFFRNSSIEYAYLPINVNIIGFNAFRDCQKLKFVHFQHQGTITIDTNVFIGSNNIEVAVIEGNITRIDEHLMEVKTFCYMGIENPTIEEGSFDSSKTNLYLTKRFEETNPNVKFGNNTNFEGYSYHIQQSGTCNLPKIYTEFDDNNKKDKTISTLTIVLIVVCILAFLSIVAMIIVIIYVKKRRNGQEIEDQNSISENI</sequence>
<keyword evidence="2" id="KW-0732">Signal</keyword>
<evidence type="ECO:0008006" key="5">
    <source>
        <dbReference type="Google" id="ProtNLM"/>
    </source>
</evidence>
<dbReference type="SUPFAM" id="SSF52058">
    <property type="entry name" value="L domain-like"/>
    <property type="match status" value="1"/>
</dbReference>
<evidence type="ECO:0000256" key="2">
    <source>
        <dbReference type="SAM" id="SignalP"/>
    </source>
</evidence>
<evidence type="ECO:0000313" key="4">
    <source>
        <dbReference type="Proteomes" id="UP001470230"/>
    </source>
</evidence>
<evidence type="ECO:0000256" key="1">
    <source>
        <dbReference type="SAM" id="Phobius"/>
    </source>
</evidence>
<accession>A0ABR2KFX0</accession>
<keyword evidence="1" id="KW-0812">Transmembrane</keyword>
<dbReference type="Pfam" id="PF13306">
    <property type="entry name" value="LRR_5"/>
    <property type="match status" value="3"/>
</dbReference>
<dbReference type="InterPro" id="IPR032675">
    <property type="entry name" value="LRR_dom_sf"/>
</dbReference>
<gene>
    <name evidence="3" type="ORF">M9Y10_034784</name>
</gene>
<dbReference type="EMBL" id="JAPFFF010000005">
    <property type="protein sequence ID" value="KAK8890025.1"/>
    <property type="molecule type" value="Genomic_DNA"/>
</dbReference>
<keyword evidence="1" id="KW-0472">Membrane</keyword>
<keyword evidence="4" id="KW-1185">Reference proteome</keyword>
<keyword evidence="1" id="KW-1133">Transmembrane helix</keyword>
<feature type="signal peptide" evidence="2">
    <location>
        <begin position="1"/>
        <end position="16"/>
    </location>
</feature>
<dbReference type="PANTHER" id="PTHR45661">
    <property type="entry name" value="SURFACE ANTIGEN"/>
    <property type="match status" value="1"/>
</dbReference>
<dbReference type="PANTHER" id="PTHR45661:SF3">
    <property type="entry name" value="IG-LIKE DOMAIN-CONTAINING PROTEIN"/>
    <property type="match status" value="1"/>
</dbReference>
<dbReference type="InterPro" id="IPR026906">
    <property type="entry name" value="LRR_5"/>
</dbReference>
<proteinExistence type="predicted"/>
<evidence type="ECO:0000313" key="3">
    <source>
        <dbReference type="EMBL" id="KAK8890025.1"/>
    </source>
</evidence>